<protein>
    <recommendedName>
        <fullName evidence="2">C2H2-type domain-containing protein</fullName>
    </recommendedName>
</protein>
<proteinExistence type="predicted"/>
<gene>
    <name evidence="1" type="ORF">MarDSR_159</name>
</gene>
<reference evidence="1" key="1">
    <citation type="submission" date="2023-07" db="EMBL/GenBank/DDBJ databases">
        <authorList>
            <person name="Xia Y."/>
        </authorList>
    </citation>
    <scope>NUCLEOTIDE SEQUENCE</scope>
    <source>
        <strain evidence="1">E</strain>
    </source>
</reference>
<name>A0AA96EN99_9VIRU</name>
<dbReference type="EMBL" id="OR343189">
    <property type="protein sequence ID" value="WNL50198.1"/>
    <property type="molecule type" value="Genomic_DNA"/>
</dbReference>
<accession>A0AA96EN99</accession>
<organism evidence="1">
    <name type="scientific">Marseillevirus sp</name>
    <dbReference type="NCBI Taxonomy" id="2809551"/>
    <lineage>
        <taxon>Viruses</taxon>
        <taxon>Varidnaviria</taxon>
        <taxon>Bamfordvirae</taxon>
        <taxon>Nucleocytoviricota</taxon>
        <taxon>Megaviricetes</taxon>
        <taxon>Pimascovirales</taxon>
        <taxon>Pimascovirales incertae sedis</taxon>
        <taxon>Marseilleviridae</taxon>
        <taxon>Marseillevirus</taxon>
    </lineage>
</organism>
<sequence>MKIFRKYICKYIFKRRMLPFICPYCFYCFGKKDAFVSHVQNCKEKNSRCPNEHLPNTDKLFE</sequence>
<evidence type="ECO:0000313" key="1">
    <source>
        <dbReference type="EMBL" id="WNL50198.1"/>
    </source>
</evidence>
<evidence type="ECO:0008006" key="2">
    <source>
        <dbReference type="Google" id="ProtNLM"/>
    </source>
</evidence>